<protein>
    <submittedName>
        <fullName evidence="1">UDP-glycosyltransferase 83A1</fullName>
    </submittedName>
</protein>
<feature type="non-terminal residue" evidence="1">
    <location>
        <position position="1"/>
    </location>
</feature>
<dbReference type="PANTHER" id="PTHR48045">
    <property type="entry name" value="UDP-GLYCOSYLTRANSFERASE 72B1"/>
    <property type="match status" value="1"/>
</dbReference>
<dbReference type="EMBL" id="GDJX01011854">
    <property type="protein sequence ID" value="JAT56082.1"/>
    <property type="molecule type" value="Transcribed_RNA"/>
</dbReference>
<dbReference type="Gene3D" id="3.40.50.2000">
    <property type="entry name" value="Glycogen Phosphorylase B"/>
    <property type="match status" value="2"/>
</dbReference>
<keyword evidence="1" id="KW-0808">Transferase</keyword>
<evidence type="ECO:0000313" key="1">
    <source>
        <dbReference type="EMBL" id="JAT56082.1"/>
    </source>
</evidence>
<accession>A0A1D1YN63</accession>
<dbReference type="SUPFAM" id="SSF53756">
    <property type="entry name" value="UDP-Glycosyltransferase/glycogen phosphorylase"/>
    <property type="match status" value="1"/>
</dbReference>
<dbReference type="GO" id="GO:0016740">
    <property type="term" value="F:transferase activity"/>
    <property type="evidence" value="ECO:0007669"/>
    <property type="project" value="UniProtKB-KW"/>
</dbReference>
<name>A0A1D1YN63_9ARAE</name>
<dbReference type="AlphaFoldDB" id="A0A1D1YN63"/>
<gene>
    <name evidence="1" type="primary">UGT83A1_0</name>
    <name evidence="1" type="ORF">g.25953</name>
</gene>
<organism evidence="1">
    <name type="scientific">Anthurium amnicola</name>
    <dbReference type="NCBI Taxonomy" id="1678845"/>
    <lineage>
        <taxon>Eukaryota</taxon>
        <taxon>Viridiplantae</taxon>
        <taxon>Streptophyta</taxon>
        <taxon>Embryophyta</taxon>
        <taxon>Tracheophyta</taxon>
        <taxon>Spermatophyta</taxon>
        <taxon>Magnoliopsida</taxon>
        <taxon>Liliopsida</taxon>
        <taxon>Araceae</taxon>
        <taxon>Pothoideae</taxon>
        <taxon>Potheae</taxon>
        <taxon>Anthurium</taxon>
    </lineage>
</organism>
<sequence length="109" mass="11747">VPFLCWPYFGDQFGNRDYVCLTWRTGLSVAPDGDGVVTGEEIRGKLEALLSDEGIRERALRLREAARSAVAAGGDSYENFQSFARGMSGGLSTVSNGKGIADVRGENTR</sequence>
<dbReference type="PANTHER" id="PTHR48045:SF28">
    <property type="entry name" value="UDP-GLYCOSYLTRANSFERASE 83A1"/>
    <property type="match status" value="1"/>
</dbReference>
<proteinExistence type="predicted"/>
<reference evidence="1" key="1">
    <citation type="submission" date="2015-07" db="EMBL/GenBank/DDBJ databases">
        <title>Transcriptome Assembly of Anthurium amnicola.</title>
        <authorList>
            <person name="Suzuki J."/>
        </authorList>
    </citation>
    <scope>NUCLEOTIDE SEQUENCE</scope>
</reference>